<proteinExistence type="predicted"/>
<dbReference type="Pfam" id="PF11774">
    <property type="entry name" value="Lsr2"/>
    <property type="match status" value="1"/>
</dbReference>
<gene>
    <name evidence="4" type="ORF">ETD83_31350</name>
</gene>
<dbReference type="Proteomes" id="UP000309174">
    <property type="component" value="Unassembled WGS sequence"/>
</dbReference>
<dbReference type="Pfam" id="PF23359">
    <property type="entry name" value="Lsr2_DNA-bd"/>
    <property type="match status" value="1"/>
</dbReference>
<dbReference type="InterPro" id="IPR055370">
    <property type="entry name" value="Lsr2_DNA-bd"/>
</dbReference>
<dbReference type="GO" id="GO:0003677">
    <property type="term" value="F:DNA binding"/>
    <property type="evidence" value="ECO:0007669"/>
    <property type="project" value="UniProtKB-KW"/>
</dbReference>
<sequence length="107" mass="11930">MAQKIVVTMADDIDGSEAVDTVSFGIDGSTYEIDLNERNAAELRSTLYPFMESGRRLKAARGRRNSASVSRPESAAEIREWAKRRGIPVNGRGRLAANVIDRYRSER</sequence>
<evidence type="ECO:0000313" key="5">
    <source>
        <dbReference type="Proteomes" id="UP000309174"/>
    </source>
</evidence>
<feature type="domain" description="Lsr2 DNA-binding" evidence="3">
    <location>
        <begin position="71"/>
        <end position="104"/>
    </location>
</feature>
<dbReference type="EMBL" id="VCKW01000217">
    <property type="protein sequence ID" value="TMQ91340.1"/>
    <property type="molecule type" value="Genomic_DNA"/>
</dbReference>
<dbReference type="Gene3D" id="4.10.320.10">
    <property type="entry name" value="E3-binding domain"/>
    <property type="match status" value="1"/>
</dbReference>
<accession>A0A5C4J3G4</accession>
<dbReference type="AlphaFoldDB" id="A0A5C4J3G4"/>
<dbReference type="GO" id="GO:0016746">
    <property type="term" value="F:acyltransferase activity"/>
    <property type="evidence" value="ECO:0007669"/>
    <property type="project" value="InterPro"/>
</dbReference>
<organism evidence="4 5">
    <name type="scientific">Actinomadura soli</name>
    <dbReference type="NCBI Taxonomy" id="2508997"/>
    <lineage>
        <taxon>Bacteria</taxon>
        <taxon>Bacillati</taxon>
        <taxon>Actinomycetota</taxon>
        <taxon>Actinomycetes</taxon>
        <taxon>Streptosporangiales</taxon>
        <taxon>Thermomonosporaceae</taxon>
        <taxon>Actinomadura</taxon>
    </lineage>
</organism>
<keyword evidence="1" id="KW-0238">DNA-binding</keyword>
<evidence type="ECO:0000259" key="3">
    <source>
        <dbReference type="Pfam" id="PF23359"/>
    </source>
</evidence>
<dbReference type="Gene3D" id="3.30.60.230">
    <property type="entry name" value="Lsr2, dimerization domain"/>
    <property type="match status" value="1"/>
</dbReference>
<dbReference type="OrthoDB" id="4113332at2"/>
<name>A0A5C4J3G4_9ACTN</name>
<comment type="caution">
    <text evidence="4">The sequence shown here is derived from an EMBL/GenBank/DDBJ whole genome shotgun (WGS) entry which is preliminary data.</text>
</comment>
<dbReference type="InterPro" id="IPR024412">
    <property type="entry name" value="Lsr2_dim_dom"/>
</dbReference>
<evidence type="ECO:0000259" key="2">
    <source>
        <dbReference type="Pfam" id="PF11774"/>
    </source>
</evidence>
<reference evidence="4 5" key="1">
    <citation type="submission" date="2019-05" db="EMBL/GenBank/DDBJ databases">
        <title>Draft genome sequence of Actinomadura sp. 14C53.</title>
        <authorList>
            <person name="Saricaoglu S."/>
            <person name="Isik K."/>
        </authorList>
    </citation>
    <scope>NUCLEOTIDE SEQUENCE [LARGE SCALE GENOMIC DNA]</scope>
    <source>
        <strain evidence="4 5">14C53</strain>
    </source>
</reference>
<dbReference type="InterPro" id="IPR042261">
    <property type="entry name" value="Lsr2-like_dimerization"/>
</dbReference>
<evidence type="ECO:0000256" key="1">
    <source>
        <dbReference type="ARBA" id="ARBA00023125"/>
    </source>
</evidence>
<dbReference type="InterPro" id="IPR036625">
    <property type="entry name" value="E3-bd_dom_sf"/>
</dbReference>
<keyword evidence="5" id="KW-1185">Reference proteome</keyword>
<evidence type="ECO:0000313" key="4">
    <source>
        <dbReference type="EMBL" id="TMQ91340.1"/>
    </source>
</evidence>
<dbReference type="RefSeq" id="WP_138648820.1">
    <property type="nucleotide sequence ID" value="NZ_VCKW01000217.1"/>
</dbReference>
<feature type="domain" description="Lsr2 dimerization" evidence="2">
    <location>
        <begin position="1"/>
        <end position="57"/>
    </location>
</feature>
<protein>
    <submittedName>
        <fullName evidence="4">Lsr2 family protein</fullName>
    </submittedName>
</protein>